<reference evidence="1 2" key="3">
    <citation type="journal article" date="2013" name="Rice">
        <title>Improvement of the Oryza sativa Nipponbare reference genome using next generation sequence and optical map data.</title>
        <authorList>
            <person name="Kawahara Y."/>
            <person name="de la Bastide M."/>
            <person name="Hamilton J.P."/>
            <person name="Kanamori H."/>
            <person name="McCombie W.R."/>
            <person name="Ouyang S."/>
            <person name="Schwartz D.C."/>
            <person name="Tanaka T."/>
            <person name="Wu J."/>
            <person name="Zhou S."/>
            <person name="Childs K.L."/>
            <person name="Davidson R.M."/>
            <person name="Lin H."/>
            <person name="Quesada-Ocampo L."/>
            <person name="Vaillancourt B."/>
            <person name="Sakai H."/>
            <person name="Lee S.S."/>
            <person name="Kim J."/>
            <person name="Numa H."/>
            <person name="Itoh T."/>
            <person name="Buell C.R."/>
            <person name="Matsumoto T."/>
        </authorList>
    </citation>
    <scope>NUCLEOTIDE SEQUENCE [LARGE SCALE GENOMIC DNA]</scope>
    <source>
        <strain evidence="2">cv. Nipponbare</strain>
    </source>
</reference>
<keyword evidence="2" id="KW-1185">Reference proteome</keyword>
<dbReference type="EMBL" id="AP014963">
    <property type="protein sequence ID" value="BAT00902.1"/>
    <property type="molecule type" value="Genomic_DNA"/>
</dbReference>
<proteinExistence type="predicted"/>
<dbReference type="FunCoup" id="A0A0P0X4Z3">
    <property type="interactions" value="31"/>
</dbReference>
<dbReference type="PaxDb" id="39947-A0A0P0X4Z3"/>
<dbReference type="Gramene" id="Os07t0262700-00">
    <property type="protein sequence ID" value="Os07t0262700-00"/>
    <property type="gene ID" value="Os07g0262700"/>
</dbReference>
<reference evidence="1 2" key="2">
    <citation type="journal article" date="2013" name="Plant Cell Physiol.">
        <title>Rice Annotation Project Database (RAP-DB): an integrative and interactive database for rice genomics.</title>
        <authorList>
            <person name="Sakai H."/>
            <person name="Lee S.S."/>
            <person name="Tanaka T."/>
            <person name="Numa H."/>
            <person name="Kim J."/>
            <person name="Kawahara Y."/>
            <person name="Wakimoto H."/>
            <person name="Yang C.C."/>
            <person name="Iwamoto M."/>
            <person name="Abe T."/>
            <person name="Yamada Y."/>
            <person name="Muto A."/>
            <person name="Inokuchi H."/>
            <person name="Ikemura T."/>
            <person name="Matsumoto T."/>
            <person name="Sasaki T."/>
            <person name="Itoh T."/>
        </authorList>
    </citation>
    <scope>NUCLEOTIDE SEQUENCE [LARGE SCALE GENOMIC DNA]</scope>
    <source>
        <strain evidence="2">cv. Nipponbare</strain>
    </source>
</reference>
<evidence type="ECO:0000313" key="2">
    <source>
        <dbReference type="Proteomes" id="UP000059680"/>
    </source>
</evidence>
<dbReference type="Proteomes" id="UP000059680">
    <property type="component" value="Chromosome 7"/>
</dbReference>
<dbReference type="AlphaFoldDB" id="A0A0P0X4Z3"/>
<organism evidence="1 2">
    <name type="scientific">Oryza sativa subsp. japonica</name>
    <name type="common">Rice</name>
    <dbReference type="NCBI Taxonomy" id="39947"/>
    <lineage>
        <taxon>Eukaryota</taxon>
        <taxon>Viridiplantae</taxon>
        <taxon>Streptophyta</taxon>
        <taxon>Embryophyta</taxon>
        <taxon>Tracheophyta</taxon>
        <taxon>Spermatophyta</taxon>
        <taxon>Magnoliopsida</taxon>
        <taxon>Liliopsida</taxon>
        <taxon>Poales</taxon>
        <taxon>Poaceae</taxon>
        <taxon>BOP clade</taxon>
        <taxon>Oryzoideae</taxon>
        <taxon>Oryzeae</taxon>
        <taxon>Oryzinae</taxon>
        <taxon>Oryza</taxon>
        <taxon>Oryza sativa</taxon>
    </lineage>
</organism>
<accession>A0A0P0X4Z3</accession>
<dbReference type="eggNOG" id="ENOG502R4MD">
    <property type="taxonomic scope" value="Eukaryota"/>
</dbReference>
<gene>
    <name evidence="1" type="ordered locus">Os07g0262700</name>
    <name evidence="1" type="ORF">OSNPB_070262700</name>
</gene>
<dbReference type="InParanoid" id="A0A0P0X4Z3"/>
<name>A0A0P0X4Z3_ORYSJ</name>
<evidence type="ECO:0000313" key="1">
    <source>
        <dbReference type="EMBL" id="BAT00902.1"/>
    </source>
</evidence>
<protein>
    <submittedName>
        <fullName evidence="1">Os07g0262700 protein</fullName>
    </submittedName>
</protein>
<dbReference type="OMA" id="GSVPWSY"/>
<sequence>MVAADDGYDIGYESNPSFCIRAIVLKLIFVDVKSGSGVSPSRYCMTCLMPGLKLADGCEHSSPSFSTRHASSVLQSPCNLRSTVSLREPFLKWSRTQSTNISWLYRPLSSLTGLCPQVISRRNAPNVKTSVSLDALPVHISSGAKYPIVPTTCVVWGSVPWSYNLESPKSPKHPFI</sequence>
<reference evidence="2" key="1">
    <citation type="journal article" date="2005" name="Nature">
        <title>The map-based sequence of the rice genome.</title>
        <authorList>
            <consortium name="International rice genome sequencing project (IRGSP)"/>
            <person name="Matsumoto T."/>
            <person name="Wu J."/>
            <person name="Kanamori H."/>
            <person name="Katayose Y."/>
            <person name="Fujisawa M."/>
            <person name="Namiki N."/>
            <person name="Mizuno H."/>
            <person name="Yamamoto K."/>
            <person name="Antonio B.A."/>
            <person name="Baba T."/>
            <person name="Sakata K."/>
            <person name="Nagamura Y."/>
            <person name="Aoki H."/>
            <person name="Arikawa K."/>
            <person name="Arita K."/>
            <person name="Bito T."/>
            <person name="Chiden Y."/>
            <person name="Fujitsuka N."/>
            <person name="Fukunaka R."/>
            <person name="Hamada M."/>
            <person name="Harada C."/>
            <person name="Hayashi A."/>
            <person name="Hijishita S."/>
            <person name="Honda M."/>
            <person name="Hosokawa S."/>
            <person name="Ichikawa Y."/>
            <person name="Idonuma A."/>
            <person name="Iijima M."/>
            <person name="Ikeda M."/>
            <person name="Ikeno M."/>
            <person name="Ito K."/>
            <person name="Ito S."/>
            <person name="Ito T."/>
            <person name="Ito Y."/>
            <person name="Ito Y."/>
            <person name="Iwabuchi A."/>
            <person name="Kamiya K."/>
            <person name="Karasawa W."/>
            <person name="Kurita K."/>
            <person name="Katagiri S."/>
            <person name="Kikuta A."/>
            <person name="Kobayashi H."/>
            <person name="Kobayashi N."/>
            <person name="Machita K."/>
            <person name="Maehara T."/>
            <person name="Masukawa M."/>
            <person name="Mizubayashi T."/>
            <person name="Mukai Y."/>
            <person name="Nagasaki H."/>
            <person name="Nagata Y."/>
            <person name="Naito S."/>
            <person name="Nakashima M."/>
            <person name="Nakama Y."/>
            <person name="Nakamichi Y."/>
            <person name="Nakamura M."/>
            <person name="Meguro A."/>
            <person name="Negishi M."/>
            <person name="Ohta I."/>
            <person name="Ohta T."/>
            <person name="Okamoto M."/>
            <person name="Ono N."/>
            <person name="Saji S."/>
            <person name="Sakaguchi M."/>
            <person name="Sakai K."/>
            <person name="Shibata M."/>
            <person name="Shimokawa T."/>
            <person name="Song J."/>
            <person name="Takazaki Y."/>
            <person name="Terasawa K."/>
            <person name="Tsugane M."/>
            <person name="Tsuji K."/>
            <person name="Ueda S."/>
            <person name="Waki K."/>
            <person name="Yamagata H."/>
            <person name="Yamamoto M."/>
            <person name="Yamamoto S."/>
            <person name="Yamane H."/>
            <person name="Yoshiki S."/>
            <person name="Yoshihara R."/>
            <person name="Yukawa K."/>
            <person name="Zhong H."/>
            <person name="Yano M."/>
            <person name="Yuan Q."/>
            <person name="Ouyang S."/>
            <person name="Liu J."/>
            <person name="Jones K.M."/>
            <person name="Gansberger K."/>
            <person name="Moffat K."/>
            <person name="Hill J."/>
            <person name="Bera J."/>
            <person name="Fadrosh D."/>
            <person name="Jin S."/>
            <person name="Johri S."/>
            <person name="Kim M."/>
            <person name="Overton L."/>
            <person name="Reardon M."/>
            <person name="Tsitrin T."/>
            <person name="Vuong H."/>
            <person name="Weaver B."/>
            <person name="Ciecko A."/>
            <person name="Tallon L."/>
            <person name="Jackson J."/>
            <person name="Pai G."/>
            <person name="Aken S.V."/>
            <person name="Utterback T."/>
            <person name="Reidmuller S."/>
            <person name="Feldblyum T."/>
            <person name="Hsiao J."/>
            <person name="Zismann V."/>
            <person name="Iobst S."/>
            <person name="de Vazeille A.R."/>
            <person name="Buell C.R."/>
            <person name="Ying K."/>
            <person name="Li Y."/>
            <person name="Lu T."/>
            <person name="Huang Y."/>
            <person name="Zhao Q."/>
            <person name="Feng Q."/>
            <person name="Zhang L."/>
            <person name="Zhu J."/>
            <person name="Weng Q."/>
            <person name="Mu J."/>
            <person name="Lu Y."/>
            <person name="Fan D."/>
            <person name="Liu Y."/>
            <person name="Guan J."/>
            <person name="Zhang Y."/>
            <person name="Yu S."/>
            <person name="Liu X."/>
            <person name="Zhang Y."/>
            <person name="Hong G."/>
            <person name="Han B."/>
            <person name="Choisne N."/>
            <person name="Demange N."/>
            <person name="Orjeda G."/>
            <person name="Samain S."/>
            <person name="Cattolico L."/>
            <person name="Pelletier E."/>
            <person name="Couloux A."/>
            <person name="Segurens B."/>
            <person name="Wincker P."/>
            <person name="D'Hont A."/>
            <person name="Scarpelli C."/>
            <person name="Weissenbach J."/>
            <person name="Salanoubat M."/>
            <person name="Quetier F."/>
            <person name="Yu Y."/>
            <person name="Kim H.R."/>
            <person name="Rambo T."/>
            <person name="Currie J."/>
            <person name="Collura K."/>
            <person name="Luo M."/>
            <person name="Yang T."/>
            <person name="Ammiraju J.S.S."/>
            <person name="Engler F."/>
            <person name="Soderlund C."/>
            <person name="Wing R.A."/>
            <person name="Palmer L.E."/>
            <person name="de la Bastide M."/>
            <person name="Spiegel L."/>
            <person name="Nascimento L."/>
            <person name="Zutavern T."/>
            <person name="O'Shaughnessy A."/>
            <person name="Dike S."/>
            <person name="Dedhia N."/>
            <person name="Preston R."/>
            <person name="Balija V."/>
            <person name="McCombie W.R."/>
            <person name="Chow T."/>
            <person name="Chen H."/>
            <person name="Chung M."/>
            <person name="Chen C."/>
            <person name="Shaw J."/>
            <person name="Wu H."/>
            <person name="Hsiao K."/>
            <person name="Chao Y."/>
            <person name="Chu M."/>
            <person name="Cheng C."/>
            <person name="Hour A."/>
            <person name="Lee P."/>
            <person name="Lin S."/>
            <person name="Lin Y."/>
            <person name="Liou J."/>
            <person name="Liu S."/>
            <person name="Hsing Y."/>
            <person name="Raghuvanshi S."/>
            <person name="Mohanty A."/>
            <person name="Bharti A.K."/>
            <person name="Gaur A."/>
            <person name="Gupta V."/>
            <person name="Kumar D."/>
            <person name="Ravi V."/>
            <person name="Vij S."/>
            <person name="Kapur A."/>
            <person name="Khurana P."/>
            <person name="Khurana P."/>
            <person name="Khurana J.P."/>
            <person name="Tyagi A.K."/>
            <person name="Gaikwad K."/>
            <person name="Singh A."/>
            <person name="Dalal V."/>
            <person name="Srivastava S."/>
            <person name="Dixit A."/>
            <person name="Pal A.K."/>
            <person name="Ghazi I.A."/>
            <person name="Yadav M."/>
            <person name="Pandit A."/>
            <person name="Bhargava A."/>
            <person name="Sureshbabu K."/>
            <person name="Batra K."/>
            <person name="Sharma T.R."/>
            <person name="Mohapatra T."/>
            <person name="Singh N.K."/>
            <person name="Messing J."/>
            <person name="Nelson A.B."/>
            <person name="Fuks G."/>
            <person name="Kavchok S."/>
            <person name="Keizer G."/>
            <person name="Linton E."/>
            <person name="Llaca V."/>
            <person name="Song R."/>
            <person name="Tanyolac B."/>
            <person name="Young S."/>
            <person name="Ho-Il K."/>
            <person name="Hahn J.H."/>
            <person name="Sangsakoo G."/>
            <person name="Vanavichit A."/>
            <person name="de Mattos Luiz.A.T."/>
            <person name="Zimmer P.D."/>
            <person name="Malone G."/>
            <person name="Dellagostin O."/>
            <person name="de Oliveira A.C."/>
            <person name="Bevan M."/>
            <person name="Bancroft I."/>
            <person name="Minx P."/>
            <person name="Cordum H."/>
            <person name="Wilson R."/>
            <person name="Cheng Z."/>
            <person name="Jin W."/>
            <person name="Jiang J."/>
            <person name="Leong S.A."/>
            <person name="Iwama H."/>
            <person name="Gojobori T."/>
            <person name="Itoh T."/>
            <person name="Niimura Y."/>
            <person name="Fujii Y."/>
            <person name="Habara T."/>
            <person name="Sakai H."/>
            <person name="Sato Y."/>
            <person name="Wilson G."/>
            <person name="Kumar K."/>
            <person name="McCouch S."/>
            <person name="Juretic N."/>
            <person name="Hoen D."/>
            <person name="Wright S."/>
            <person name="Bruskiewich R."/>
            <person name="Bureau T."/>
            <person name="Miyao A."/>
            <person name="Hirochika H."/>
            <person name="Nishikawa T."/>
            <person name="Kadowaki K."/>
            <person name="Sugiura M."/>
            <person name="Burr B."/>
            <person name="Sasaki T."/>
        </authorList>
    </citation>
    <scope>NUCLEOTIDE SEQUENCE [LARGE SCALE GENOMIC DNA]</scope>
    <source>
        <strain evidence="2">cv. Nipponbare</strain>
    </source>
</reference>